<evidence type="ECO:0000313" key="3">
    <source>
        <dbReference type="Proteomes" id="UP000198942"/>
    </source>
</evidence>
<sequence length="404" mass="46700">MNGRRFMVKIKEGYVMSASEKGEFERQDALPRRTSGKVDYYFKPETKYPARIYAFMQAELWCDRNRRPMGLYHAFPFLSRPMNREELEYHHFNWRLCYHQYERWDKLLVAEEREAAELDKEVPGSGTEFLKKRRSFRDLYQLKGPEPQQAAMPPTEPVGTTVPKPAEAAHPPTVIDLDGNEDEVLGRIVACHHIFSAGAISEAMKREQQGANRKVILLALRFRYRQAAGEIDSHKMPDAGALRKRAAAALACTRCNFVRRVFQHNPLFAPAEIRRRYPGYDESMLIADTRPRAKKERRRKHKPVTDLRRCQLQKLASLLRNGNLSPAEYDKTCHRIALLQQAHEERSPIRLCVKLEGETSEYSFHWRTRENVIKSFVSLANSTGMTHECLGGHSRDMGSSSCSF</sequence>
<accession>A0A1H8LSM5</accession>
<evidence type="ECO:0000313" key="2">
    <source>
        <dbReference type="EMBL" id="SEO08100.1"/>
    </source>
</evidence>
<dbReference type="EMBL" id="FOCL01000005">
    <property type="protein sequence ID" value="SEO08100.1"/>
    <property type="molecule type" value="Genomic_DNA"/>
</dbReference>
<gene>
    <name evidence="2" type="ORF">SAMN05192574_105231</name>
</gene>
<evidence type="ECO:0000256" key="1">
    <source>
        <dbReference type="SAM" id="MobiDB-lite"/>
    </source>
</evidence>
<protein>
    <submittedName>
        <fullName evidence="2">Uncharacterized protein</fullName>
    </submittedName>
</protein>
<organism evidence="2 3">
    <name type="scientific">Mucilaginibacter gossypiicola</name>
    <dbReference type="NCBI Taxonomy" id="551995"/>
    <lineage>
        <taxon>Bacteria</taxon>
        <taxon>Pseudomonadati</taxon>
        <taxon>Bacteroidota</taxon>
        <taxon>Sphingobacteriia</taxon>
        <taxon>Sphingobacteriales</taxon>
        <taxon>Sphingobacteriaceae</taxon>
        <taxon>Mucilaginibacter</taxon>
    </lineage>
</organism>
<dbReference type="STRING" id="551995.SAMN05192574_105231"/>
<dbReference type="Proteomes" id="UP000198942">
    <property type="component" value="Unassembled WGS sequence"/>
</dbReference>
<feature type="region of interest" description="Disordered" evidence="1">
    <location>
        <begin position="144"/>
        <end position="176"/>
    </location>
</feature>
<name>A0A1H8LSM5_9SPHI</name>
<proteinExistence type="predicted"/>
<keyword evidence="3" id="KW-1185">Reference proteome</keyword>
<reference evidence="3" key="1">
    <citation type="submission" date="2016-10" db="EMBL/GenBank/DDBJ databases">
        <authorList>
            <person name="Varghese N."/>
            <person name="Submissions S."/>
        </authorList>
    </citation>
    <scope>NUCLEOTIDE SEQUENCE [LARGE SCALE GENOMIC DNA]</scope>
    <source>
        <strain evidence="3">Gh-48</strain>
    </source>
</reference>
<dbReference type="AlphaFoldDB" id="A0A1H8LSM5"/>